<sequence length="175" mass="20320">MDFENMNESNFVTPRQLAIEKRKILLFVDNYTAHVMRNDLPFIKLAFLPKNTTSKERIPFGDITSIQNSRTKINTTGPIKPTLKDKKVKPTLKCPTCNNTSEISDITSEQFYKRKCQQLKKALEETLYENEKLLMETQILEEENKMYKSMSDNAEYFANILSALSKEDIYADSDE</sequence>
<dbReference type="SUPFAM" id="SSF111469">
    <property type="entry name" value="Geminin coiled-coil domain"/>
    <property type="match status" value="1"/>
</dbReference>
<feature type="coiled-coil region" evidence="1">
    <location>
        <begin position="116"/>
        <end position="143"/>
    </location>
</feature>
<evidence type="ECO:0008006" key="4">
    <source>
        <dbReference type="Google" id="ProtNLM"/>
    </source>
</evidence>
<dbReference type="Proteomes" id="UP000078046">
    <property type="component" value="Unassembled WGS sequence"/>
</dbReference>
<keyword evidence="3" id="KW-1185">Reference proteome</keyword>
<gene>
    <name evidence="2" type="ORF">A3Q56_02662</name>
</gene>
<keyword evidence="1" id="KW-0175">Coiled coil</keyword>
<comment type="caution">
    <text evidence="2">The sequence shown here is derived from an EMBL/GenBank/DDBJ whole genome shotgun (WGS) entry which is preliminary data.</text>
</comment>
<protein>
    <recommendedName>
        <fullName evidence="4">DDE-1 domain-containing protein</fullName>
    </recommendedName>
</protein>
<dbReference type="OrthoDB" id="10043826at2759"/>
<evidence type="ECO:0000256" key="1">
    <source>
        <dbReference type="SAM" id="Coils"/>
    </source>
</evidence>
<dbReference type="AlphaFoldDB" id="A0A177B5H4"/>
<organism evidence="2 3">
    <name type="scientific">Intoshia linei</name>
    <dbReference type="NCBI Taxonomy" id="1819745"/>
    <lineage>
        <taxon>Eukaryota</taxon>
        <taxon>Metazoa</taxon>
        <taxon>Spiralia</taxon>
        <taxon>Lophotrochozoa</taxon>
        <taxon>Mesozoa</taxon>
        <taxon>Orthonectida</taxon>
        <taxon>Rhopaluridae</taxon>
        <taxon>Intoshia</taxon>
    </lineage>
</organism>
<dbReference type="EMBL" id="LWCA01000263">
    <property type="protein sequence ID" value="OAF69557.1"/>
    <property type="molecule type" value="Genomic_DNA"/>
</dbReference>
<evidence type="ECO:0000313" key="2">
    <source>
        <dbReference type="EMBL" id="OAF69557.1"/>
    </source>
</evidence>
<proteinExistence type="predicted"/>
<name>A0A177B5H4_9BILA</name>
<reference evidence="2 3" key="1">
    <citation type="submission" date="2016-04" db="EMBL/GenBank/DDBJ databases">
        <title>The genome of Intoshia linei affirms orthonectids as highly simplified spiralians.</title>
        <authorList>
            <person name="Mikhailov K.V."/>
            <person name="Slusarev G.S."/>
            <person name="Nikitin M.A."/>
            <person name="Logacheva M.D."/>
            <person name="Penin A."/>
            <person name="Aleoshin V."/>
            <person name="Panchin Y.V."/>
        </authorList>
    </citation>
    <scope>NUCLEOTIDE SEQUENCE [LARGE SCALE GENOMIC DNA]</scope>
    <source>
        <strain evidence="2">Intl2013</strain>
        <tissue evidence="2">Whole animal</tissue>
    </source>
</reference>
<accession>A0A177B5H4</accession>
<evidence type="ECO:0000313" key="3">
    <source>
        <dbReference type="Proteomes" id="UP000078046"/>
    </source>
</evidence>
<dbReference type="Gene3D" id="1.20.5.1180">
    <property type="entry name" value="Geminin coiled-coil domain"/>
    <property type="match status" value="1"/>
</dbReference>